<gene>
    <name evidence="1" type="ORF">K9W46_01950</name>
</gene>
<organism evidence="1">
    <name type="scientific">Candidatus Heimdallarchaeum endolithica</name>
    <dbReference type="NCBI Taxonomy" id="2876572"/>
    <lineage>
        <taxon>Archaea</taxon>
        <taxon>Promethearchaeati</taxon>
        <taxon>Candidatus Heimdallarchaeota</taxon>
        <taxon>Candidatus Heimdallarchaeia (ex Rinke et al. 2021) (nom. nud.)</taxon>
        <taxon>Candidatus Heimdallarchaeales</taxon>
        <taxon>Candidatus Heimdallarchaeaceae</taxon>
        <taxon>Candidatus Heimdallarchaeum</taxon>
    </lineage>
</organism>
<accession>A0A9Y1BRS4</accession>
<dbReference type="EMBL" id="CP084167">
    <property type="protein sequence ID" value="UJG43959.1"/>
    <property type="molecule type" value="Genomic_DNA"/>
</dbReference>
<dbReference type="Proteomes" id="UP001200513">
    <property type="component" value="Chromosome"/>
</dbReference>
<evidence type="ECO:0000313" key="1">
    <source>
        <dbReference type="EMBL" id="UJG43959.1"/>
    </source>
</evidence>
<protein>
    <submittedName>
        <fullName evidence="1">Uncharacterized protein</fullName>
    </submittedName>
</protein>
<reference evidence="1" key="1">
    <citation type="journal article" date="2022" name="Nat. Microbiol.">
        <title>Unique mobile elements and scalable gene flow at the prokaryote-eukaryote boundary revealed by circularized Asgard archaea genomes.</title>
        <authorList>
            <person name="Wu F."/>
            <person name="Speth D.R."/>
            <person name="Philosof A."/>
            <person name="Cremiere A."/>
            <person name="Narayanan A."/>
            <person name="Barco R.A."/>
            <person name="Connon S.A."/>
            <person name="Amend J.P."/>
            <person name="Antoshechkin I.A."/>
            <person name="Orphan V.J."/>
        </authorList>
    </citation>
    <scope>NUCLEOTIDE SEQUENCE</scope>
    <source>
        <strain evidence="1">PR6</strain>
    </source>
</reference>
<sequence length="272" mass="32304">MTNVSKENLPFILEKILLHRDTDREVTESKKFYISKEKKIIFYFEERREEGEEVDLTQLRKNYTGTIRKKDYIIFIESKNKKVKGAFEIKLLRRIWKLTNKEKLEKAFLSTHNENSSEAKSLILIFQTGTFALSAVKILFPTDRFFETRIAESEKYANAFKRFKELVPFKIDQIIDLLGTEQLAYSIEEWEKNPLELDIPNVDTANIFLAKTIIDELPEEELKLFIRTLREKITKLDSDDELQVETIERYKEALEFAKKINKEKKSKMKNKE</sequence>
<name>A0A9Y1BRS4_9ARCH</name>
<proteinExistence type="predicted"/>
<dbReference type="AlphaFoldDB" id="A0A9Y1BRS4"/>